<keyword evidence="6" id="KW-1185">Reference proteome</keyword>
<evidence type="ECO:0000256" key="3">
    <source>
        <dbReference type="ARBA" id="ARBA00022729"/>
    </source>
</evidence>
<proteinExistence type="inferred from homology"/>
<dbReference type="Proteomes" id="UP000282957">
    <property type="component" value="Unassembled WGS sequence"/>
</dbReference>
<dbReference type="InterPro" id="IPR039424">
    <property type="entry name" value="SBP_5"/>
</dbReference>
<comment type="subcellular location">
    <subcellularLocation>
        <location evidence="1">Periplasm</location>
    </subcellularLocation>
</comment>
<name>A0A437MDS3_9PROT</name>
<dbReference type="AlphaFoldDB" id="A0A437MDS3"/>
<dbReference type="GO" id="GO:1904680">
    <property type="term" value="F:peptide transmembrane transporter activity"/>
    <property type="evidence" value="ECO:0007669"/>
    <property type="project" value="TreeGrafter"/>
</dbReference>
<dbReference type="GO" id="GO:0015833">
    <property type="term" value="P:peptide transport"/>
    <property type="evidence" value="ECO:0007669"/>
    <property type="project" value="TreeGrafter"/>
</dbReference>
<keyword evidence="3" id="KW-0732">Signal</keyword>
<dbReference type="EMBL" id="SACL01000005">
    <property type="protein sequence ID" value="RVT95733.1"/>
    <property type="molecule type" value="Genomic_DNA"/>
</dbReference>
<dbReference type="Pfam" id="PF00496">
    <property type="entry name" value="SBP_bac_5"/>
    <property type="match status" value="1"/>
</dbReference>
<gene>
    <name evidence="5" type="ORF">EOD42_16200</name>
</gene>
<dbReference type="OrthoDB" id="7233744at2"/>
<feature type="domain" description="Solute-binding protein family 5" evidence="4">
    <location>
        <begin position="69"/>
        <end position="413"/>
    </location>
</feature>
<dbReference type="CDD" id="cd08502">
    <property type="entry name" value="PBP2_NikA_DppA_OppA_like_16"/>
    <property type="match status" value="1"/>
</dbReference>
<dbReference type="GO" id="GO:0043190">
    <property type="term" value="C:ATP-binding cassette (ABC) transporter complex"/>
    <property type="evidence" value="ECO:0007669"/>
    <property type="project" value="InterPro"/>
</dbReference>
<reference evidence="5 6" key="1">
    <citation type="submission" date="2019-01" db="EMBL/GenBank/DDBJ databases">
        <authorList>
            <person name="Chen W.-M."/>
        </authorList>
    </citation>
    <scope>NUCLEOTIDE SEQUENCE [LARGE SCALE GENOMIC DNA]</scope>
    <source>
        <strain evidence="5 6">CCP-6</strain>
    </source>
</reference>
<dbReference type="PANTHER" id="PTHR30290:SF38">
    <property type="entry name" value="D,D-DIPEPTIDE-BINDING PERIPLASMIC PROTEIN DDPA-RELATED"/>
    <property type="match status" value="1"/>
</dbReference>
<comment type="similarity">
    <text evidence="2">Belongs to the bacterial solute-binding protein 5 family.</text>
</comment>
<evidence type="ECO:0000313" key="6">
    <source>
        <dbReference type="Proteomes" id="UP000282957"/>
    </source>
</evidence>
<dbReference type="InterPro" id="IPR030678">
    <property type="entry name" value="Peptide/Ni-bd"/>
</dbReference>
<organism evidence="5 6">
    <name type="scientific">Rhodovarius crocodyli</name>
    <dbReference type="NCBI Taxonomy" id="1979269"/>
    <lineage>
        <taxon>Bacteria</taxon>
        <taxon>Pseudomonadati</taxon>
        <taxon>Pseudomonadota</taxon>
        <taxon>Alphaproteobacteria</taxon>
        <taxon>Acetobacterales</taxon>
        <taxon>Roseomonadaceae</taxon>
        <taxon>Rhodovarius</taxon>
    </lineage>
</organism>
<comment type="caution">
    <text evidence="5">The sequence shown here is derived from an EMBL/GenBank/DDBJ whole genome shotgun (WGS) entry which is preliminary data.</text>
</comment>
<dbReference type="PANTHER" id="PTHR30290">
    <property type="entry name" value="PERIPLASMIC BINDING COMPONENT OF ABC TRANSPORTER"/>
    <property type="match status" value="1"/>
</dbReference>
<dbReference type="GO" id="GO:0030288">
    <property type="term" value="C:outer membrane-bounded periplasmic space"/>
    <property type="evidence" value="ECO:0007669"/>
    <property type="project" value="UniProtKB-ARBA"/>
</dbReference>
<evidence type="ECO:0000313" key="5">
    <source>
        <dbReference type="EMBL" id="RVT95733.1"/>
    </source>
</evidence>
<evidence type="ECO:0000256" key="2">
    <source>
        <dbReference type="ARBA" id="ARBA00005695"/>
    </source>
</evidence>
<evidence type="ECO:0000256" key="1">
    <source>
        <dbReference type="ARBA" id="ARBA00004418"/>
    </source>
</evidence>
<dbReference type="SUPFAM" id="SSF53850">
    <property type="entry name" value="Periplasmic binding protein-like II"/>
    <property type="match status" value="1"/>
</dbReference>
<protein>
    <submittedName>
        <fullName evidence="5">ABC transporter substrate-binding protein</fullName>
    </submittedName>
</protein>
<dbReference type="InterPro" id="IPR000914">
    <property type="entry name" value="SBP_5_dom"/>
</dbReference>
<dbReference type="Gene3D" id="3.40.190.10">
    <property type="entry name" value="Periplasmic binding protein-like II"/>
    <property type="match status" value="1"/>
</dbReference>
<evidence type="ECO:0000259" key="4">
    <source>
        <dbReference type="Pfam" id="PF00496"/>
    </source>
</evidence>
<dbReference type="PIRSF" id="PIRSF002741">
    <property type="entry name" value="MppA"/>
    <property type="match status" value="1"/>
</dbReference>
<accession>A0A437MDS3</accession>
<dbReference type="RefSeq" id="WP_127788593.1">
    <property type="nucleotide sequence ID" value="NZ_SACL01000005.1"/>
</dbReference>
<sequence>MLRRSVLQGAAVAPFAAPQLASAQARPLRYVPQSDLAVLDPLGTLNLVTRTHALMVWDTLFGLDANFRPQLQMLESATQENDGKVWRLKLREGLRFHDNEPVRGRDAVASLRRWAQMDAYGRTLMALTDELTAPDDRTILFKLKTPFPHLPAALAKITVLAPVIMPERMANTPANRLTEYVGSGPFRFRTDDFVVGSKAIYEKFAGYVPRNEAPSLTAGGKHVAVDRVEWLSMPDGGAASAGLINREIDWWEAALPDLLPLLARRRDITIGNADVSGTMGCFYINHLHAPFNNPAVRRAVLGVIDQAALMTSVAGTDQSLWNGRVGVFCPNTPFATQAGMEVLTGPRNIEAAKAAIRAAGYNGEKVVVLQPADLASLSAMAEVMAQLLRDLGMNVDIQTADWATVLQRRTKRDPIEQGGWTLCPNSAPGLQTLDPAVHFWIRGNGLQAAVGWCDSPTLEGLRDQWLASADADQQKRLATEIQTQCWKDVPYFPAGQFFQKSAWRSNVARSVNEMAVFWGVTKRD</sequence>
<dbReference type="Gene3D" id="3.10.105.10">
    <property type="entry name" value="Dipeptide-binding Protein, Domain 3"/>
    <property type="match status" value="1"/>
</dbReference>